<dbReference type="InterPro" id="IPR014825">
    <property type="entry name" value="DNA_alkylation"/>
</dbReference>
<comment type="caution">
    <text evidence="1">The sequence shown here is derived from an EMBL/GenBank/DDBJ whole genome shotgun (WGS) entry which is preliminary data.</text>
</comment>
<dbReference type="AlphaFoldDB" id="A0A0A0J1I7"/>
<dbReference type="STRING" id="1385520.N802_04170"/>
<dbReference type="SUPFAM" id="SSF48371">
    <property type="entry name" value="ARM repeat"/>
    <property type="match status" value="1"/>
</dbReference>
<reference evidence="1 2" key="1">
    <citation type="submission" date="2013-08" db="EMBL/GenBank/DDBJ databases">
        <title>The genome sequence of Knoellia sinensis.</title>
        <authorList>
            <person name="Zhu W."/>
            <person name="Wang G."/>
        </authorList>
    </citation>
    <scope>NUCLEOTIDE SEQUENCE [LARGE SCALE GENOMIC DNA]</scope>
    <source>
        <strain evidence="1 2">KCTC 19936</strain>
    </source>
</reference>
<proteinExistence type="predicted"/>
<organism evidence="1 2">
    <name type="scientific">Knoellia sinensis KCTC 19936</name>
    <dbReference type="NCBI Taxonomy" id="1385520"/>
    <lineage>
        <taxon>Bacteria</taxon>
        <taxon>Bacillati</taxon>
        <taxon>Actinomycetota</taxon>
        <taxon>Actinomycetes</taxon>
        <taxon>Micrococcales</taxon>
        <taxon>Intrasporangiaceae</taxon>
        <taxon>Knoellia</taxon>
    </lineage>
</organism>
<dbReference type="Pfam" id="PF08713">
    <property type="entry name" value="DNA_alkylation"/>
    <property type="match status" value="1"/>
</dbReference>
<sequence>MASMALTTAKDVRARLEELASPEELAKVRKRLAPDEPAIGLRMKALFDTAKEAAGMPLGEVEALLDDPAYEPRLAAFCILDFKARKSLGSEELCEVYLRRHDRITTWDMVDRAAPRVVGGAVAGGPYDVLHELAKSSDPLRRRSAISAPLFFTQAGSTADLAEGFALAALLHDDPEPVVTNSVGIFLAYAGGRDRAELLRFLGEHGPSMPRPALRLAARKLPPAERQGVLAPSR</sequence>
<dbReference type="eggNOG" id="COG4912">
    <property type="taxonomic scope" value="Bacteria"/>
</dbReference>
<dbReference type="Proteomes" id="UP000030002">
    <property type="component" value="Unassembled WGS sequence"/>
</dbReference>
<evidence type="ECO:0000313" key="1">
    <source>
        <dbReference type="EMBL" id="KGN31290.1"/>
    </source>
</evidence>
<evidence type="ECO:0008006" key="3">
    <source>
        <dbReference type="Google" id="ProtNLM"/>
    </source>
</evidence>
<dbReference type="EMBL" id="AVPJ01000012">
    <property type="protein sequence ID" value="KGN31290.1"/>
    <property type="molecule type" value="Genomic_DNA"/>
</dbReference>
<dbReference type="CDD" id="cd06561">
    <property type="entry name" value="AlkD_like"/>
    <property type="match status" value="1"/>
</dbReference>
<dbReference type="Gene3D" id="1.25.10.90">
    <property type="match status" value="1"/>
</dbReference>
<protein>
    <recommendedName>
        <fullName evidence="3">DNA alkylation repair protein</fullName>
    </recommendedName>
</protein>
<gene>
    <name evidence="1" type="ORF">N802_04170</name>
</gene>
<evidence type="ECO:0000313" key="2">
    <source>
        <dbReference type="Proteomes" id="UP000030002"/>
    </source>
</evidence>
<name>A0A0A0J1I7_9MICO</name>
<keyword evidence="2" id="KW-1185">Reference proteome</keyword>
<dbReference type="InterPro" id="IPR016024">
    <property type="entry name" value="ARM-type_fold"/>
</dbReference>
<accession>A0A0A0J1I7</accession>